<dbReference type="InterPro" id="IPR052192">
    <property type="entry name" value="Insect_Ionotropic_Sensory_Rcpt"/>
</dbReference>
<dbReference type="GO" id="GO:0005886">
    <property type="term" value="C:plasma membrane"/>
    <property type="evidence" value="ECO:0007669"/>
    <property type="project" value="UniProtKB-SubCell"/>
</dbReference>
<keyword evidence="6" id="KW-0675">Receptor</keyword>
<keyword evidence="2" id="KW-1003">Cell membrane</keyword>
<dbReference type="Proteomes" id="UP000075883">
    <property type="component" value="Unassembled WGS sequence"/>
</dbReference>
<dbReference type="EMBL" id="AXCM01004087">
    <property type="status" value="NOT_ANNOTATED_CDS"/>
    <property type="molecule type" value="Genomic_DNA"/>
</dbReference>
<evidence type="ECO:0000313" key="9">
    <source>
        <dbReference type="EnsemblMetazoa" id="ACUA029143-PA"/>
    </source>
</evidence>
<comment type="subcellular location">
    <subcellularLocation>
        <location evidence="1">Cell membrane</location>
        <topology evidence="1">Multi-pass membrane protein</topology>
    </subcellularLocation>
</comment>
<dbReference type="VEuPathDB" id="VectorBase:ACUA029143"/>
<dbReference type="PANTHER" id="PTHR42643:SF41">
    <property type="entry name" value="IONOTROPIC RECEPTOR 20A-RELATED"/>
    <property type="match status" value="1"/>
</dbReference>
<feature type="transmembrane region" description="Helical" evidence="8">
    <location>
        <begin position="202"/>
        <end position="225"/>
    </location>
</feature>
<keyword evidence="7" id="KW-0325">Glycoprotein</keyword>
<proteinExistence type="predicted"/>
<dbReference type="PANTHER" id="PTHR42643">
    <property type="entry name" value="IONOTROPIC RECEPTOR 20A-RELATED"/>
    <property type="match status" value="1"/>
</dbReference>
<sequence>MVAITLDVLDEDVDVKNIETWLDAIPVVCYVILLFKHTYTDLVVPIANTFEAHAVVNLVMIAVNENFIYTFHNTPPQAIRHTGYPSPESILYDRLSALKLGEISAAYIQDVYTDPFADTIYGEDIQLFKLFFKKLGMSFTVKETQCELNDSYMQCLNNQRDVVIYVNRFMPLWYSSLLIDSIEMYKYALFVPSGRLLTIMEIFLLPFNIGVWILLGILCVLFYLLHHFVPTLFQNNLFLLALFGWERRSLFLSEQCEKLFGIALIVLVFQLTCVYETVIISSMINRPAKRSPDSIYEFLATNVEVLYNSKQIDIERFNINVHGMDLRSASSYAGLADKAYLGNFISLALLSQDVINIDHFTGRPRHVMLKEFVWESLAFYYFRKRSIFADRFAQFRRRVFEAGFQRHWRQELLMHLARKQQLAYHSMINREENVMKLDKMTPVLKMLFIAWGASVSVFFIENCVFMLKIKYHT</sequence>
<evidence type="ECO:0000313" key="10">
    <source>
        <dbReference type="Proteomes" id="UP000075883"/>
    </source>
</evidence>
<reference evidence="10" key="1">
    <citation type="submission" date="2013-09" db="EMBL/GenBank/DDBJ databases">
        <title>The Genome Sequence of Anopheles culicifacies species A.</title>
        <authorList>
            <consortium name="The Broad Institute Genomics Platform"/>
            <person name="Neafsey D.E."/>
            <person name="Besansky N."/>
            <person name="Howell P."/>
            <person name="Walton C."/>
            <person name="Young S.K."/>
            <person name="Zeng Q."/>
            <person name="Gargeya S."/>
            <person name="Fitzgerald M."/>
            <person name="Haas B."/>
            <person name="Abouelleil A."/>
            <person name="Allen A.W."/>
            <person name="Alvarado L."/>
            <person name="Arachchi H.M."/>
            <person name="Berlin A.M."/>
            <person name="Chapman S.B."/>
            <person name="Gainer-Dewar J."/>
            <person name="Goldberg J."/>
            <person name="Griggs A."/>
            <person name="Gujja S."/>
            <person name="Hansen M."/>
            <person name="Howarth C."/>
            <person name="Imamovic A."/>
            <person name="Ireland A."/>
            <person name="Larimer J."/>
            <person name="McCowan C."/>
            <person name="Murphy C."/>
            <person name="Pearson M."/>
            <person name="Poon T.W."/>
            <person name="Priest M."/>
            <person name="Roberts A."/>
            <person name="Saif S."/>
            <person name="Shea T."/>
            <person name="Sisk P."/>
            <person name="Sykes S."/>
            <person name="Wortman J."/>
            <person name="Nusbaum C."/>
            <person name="Birren B."/>
        </authorList>
    </citation>
    <scope>NUCLEOTIDE SEQUENCE [LARGE SCALE GENOMIC DNA]</scope>
    <source>
        <strain evidence="10">A-37</strain>
    </source>
</reference>
<evidence type="ECO:0000256" key="2">
    <source>
        <dbReference type="ARBA" id="ARBA00022475"/>
    </source>
</evidence>
<keyword evidence="10" id="KW-1185">Reference proteome</keyword>
<keyword evidence="3 8" id="KW-0812">Transmembrane</keyword>
<feature type="transmembrane region" description="Helical" evidence="8">
    <location>
        <begin position="259"/>
        <end position="280"/>
    </location>
</feature>
<dbReference type="EnsemblMetazoa" id="ACUA029143-RA">
    <property type="protein sequence ID" value="ACUA029143-PA"/>
    <property type="gene ID" value="ACUA029143"/>
</dbReference>
<evidence type="ECO:0008006" key="11">
    <source>
        <dbReference type="Google" id="ProtNLM"/>
    </source>
</evidence>
<keyword evidence="4 8" id="KW-1133">Transmembrane helix</keyword>
<protein>
    <recommendedName>
        <fullName evidence="11">Ionotropic glutamate receptor C-terminal domain-containing protein</fullName>
    </recommendedName>
</protein>
<organism evidence="9 10">
    <name type="scientific">Anopheles culicifacies</name>
    <dbReference type="NCBI Taxonomy" id="139723"/>
    <lineage>
        <taxon>Eukaryota</taxon>
        <taxon>Metazoa</taxon>
        <taxon>Ecdysozoa</taxon>
        <taxon>Arthropoda</taxon>
        <taxon>Hexapoda</taxon>
        <taxon>Insecta</taxon>
        <taxon>Pterygota</taxon>
        <taxon>Neoptera</taxon>
        <taxon>Endopterygota</taxon>
        <taxon>Diptera</taxon>
        <taxon>Nematocera</taxon>
        <taxon>Culicoidea</taxon>
        <taxon>Culicidae</taxon>
        <taxon>Anophelinae</taxon>
        <taxon>Anopheles</taxon>
        <taxon>culicifacies species complex</taxon>
    </lineage>
</organism>
<evidence type="ECO:0000256" key="7">
    <source>
        <dbReference type="ARBA" id="ARBA00023180"/>
    </source>
</evidence>
<evidence type="ECO:0000256" key="4">
    <source>
        <dbReference type="ARBA" id="ARBA00022989"/>
    </source>
</evidence>
<evidence type="ECO:0000256" key="5">
    <source>
        <dbReference type="ARBA" id="ARBA00023136"/>
    </source>
</evidence>
<reference evidence="9" key="2">
    <citation type="submission" date="2020-05" db="UniProtKB">
        <authorList>
            <consortium name="EnsemblMetazoa"/>
        </authorList>
    </citation>
    <scope>IDENTIFICATION</scope>
    <source>
        <strain evidence="9">A-37</strain>
    </source>
</reference>
<evidence type="ECO:0000256" key="3">
    <source>
        <dbReference type="ARBA" id="ARBA00022692"/>
    </source>
</evidence>
<accession>A0A2C9GUN3</accession>
<evidence type="ECO:0000256" key="6">
    <source>
        <dbReference type="ARBA" id="ARBA00023170"/>
    </source>
</evidence>
<dbReference type="STRING" id="139723.A0A2C9GUN3"/>
<evidence type="ECO:0000256" key="8">
    <source>
        <dbReference type="SAM" id="Phobius"/>
    </source>
</evidence>
<name>A0A2C9GUN3_9DIPT</name>
<evidence type="ECO:0000256" key="1">
    <source>
        <dbReference type="ARBA" id="ARBA00004651"/>
    </source>
</evidence>
<dbReference type="AlphaFoldDB" id="A0A2C9GUN3"/>
<feature type="transmembrane region" description="Helical" evidence="8">
    <location>
        <begin position="446"/>
        <end position="467"/>
    </location>
</feature>
<keyword evidence="5 8" id="KW-0472">Membrane</keyword>